<dbReference type="STRING" id="56408.A0A1E5R350"/>
<organism evidence="2 3">
    <name type="scientific">Hanseniaspora osmophila</name>
    <dbReference type="NCBI Taxonomy" id="56408"/>
    <lineage>
        <taxon>Eukaryota</taxon>
        <taxon>Fungi</taxon>
        <taxon>Dikarya</taxon>
        <taxon>Ascomycota</taxon>
        <taxon>Saccharomycotina</taxon>
        <taxon>Saccharomycetes</taxon>
        <taxon>Saccharomycodales</taxon>
        <taxon>Saccharomycodaceae</taxon>
        <taxon>Hanseniaspora</taxon>
    </lineage>
</organism>
<dbReference type="Proteomes" id="UP000095728">
    <property type="component" value="Unassembled WGS sequence"/>
</dbReference>
<feature type="region of interest" description="Disordered" evidence="1">
    <location>
        <begin position="121"/>
        <end position="156"/>
    </location>
</feature>
<reference evidence="3" key="1">
    <citation type="journal article" date="2016" name="Genome Announc.">
        <title>Genome sequences of three species of Hanseniaspora isolated from spontaneous wine fermentations.</title>
        <authorList>
            <person name="Sternes P.R."/>
            <person name="Lee D."/>
            <person name="Kutyna D.R."/>
            <person name="Borneman A.R."/>
        </authorList>
    </citation>
    <scope>NUCLEOTIDE SEQUENCE [LARGE SCALE GENOMIC DNA]</scope>
    <source>
        <strain evidence="3">AWRI3579</strain>
    </source>
</reference>
<proteinExistence type="predicted"/>
<feature type="compositionally biased region" description="Acidic residues" evidence="1">
    <location>
        <begin position="197"/>
        <end position="217"/>
    </location>
</feature>
<dbReference type="EMBL" id="LPNM01000011">
    <property type="protein sequence ID" value="OEJ80993.1"/>
    <property type="molecule type" value="Genomic_DNA"/>
</dbReference>
<dbReference type="AlphaFoldDB" id="A0A1E5R350"/>
<dbReference type="OrthoDB" id="5431245at2759"/>
<sequence>MYQSEELSLTEKYLLANKVRTKLFSCVQQNNSASSKSDNVTKSKTLNKKHGNAVNRHRSHGQVDFDLRVLVGHAMVLDRLMDNINQQVAYNEERYVERENTPVPAVSVPSSLRNEEKYEYYYSDSDSDSDNDSTEEEDNDEEGEEEEGEEKEFQYTTAPVHTLYSQSNKNILLMDPHRTVKHEYEQDQQIDILEEQCSSDEDSSASEEEGQDEEGKEDENHQYEVHHQDLFFLSQRAASNGSPSDYTVSHSGHGIYTNTNHISNHSTEEVDLGTMSPICV</sequence>
<evidence type="ECO:0000313" key="3">
    <source>
        <dbReference type="Proteomes" id="UP000095728"/>
    </source>
</evidence>
<name>A0A1E5R350_9ASCO</name>
<accession>A0A1E5R350</accession>
<feature type="region of interest" description="Disordered" evidence="1">
    <location>
        <begin position="197"/>
        <end position="221"/>
    </location>
</feature>
<feature type="compositionally biased region" description="Acidic residues" evidence="1">
    <location>
        <begin position="125"/>
        <end position="150"/>
    </location>
</feature>
<evidence type="ECO:0000313" key="2">
    <source>
        <dbReference type="EMBL" id="OEJ80993.1"/>
    </source>
</evidence>
<evidence type="ECO:0000256" key="1">
    <source>
        <dbReference type="SAM" id="MobiDB-lite"/>
    </source>
</evidence>
<comment type="caution">
    <text evidence="2">The sequence shown here is derived from an EMBL/GenBank/DDBJ whole genome shotgun (WGS) entry which is preliminary data.</text>
</comment>
<evidence type="ECO:0008006" key="4">
    <source>
        <dbReference type="Google" id="ProtNLM"/>
    </source>
</evidence>
<protein>
    <recommendedName>
        <fullName evidence="4">Protein ECM13</fullName>
    </recommendedName>
</protein>
<dbReference type="InParanoid" id="A0A1E5R350"/>
<keyword evidence="3" id="KW-1185">Reference proteome</keyword>
<gene>
    <name evidence="2" type="ORF">AWRI3579_g4201</name>
</gene>